<dbReference type="Proteomes" id="UP000593575">
    <property type="component" value="Unassembled WGS sequence"/>
</dbReference>
<gene>
    <name evidence="2" type="ORF">Goarm_003555</name>
</gene>
<evidence type="ECO:0000256" key="1">
    <source>
        <dbReference type="SAM" id="MobiDB-lite"/>
    </source>
</evidence>
<organism evidence="2 3">
    <name type="scientific">Gossypium armourianum</name>
    <dbReference type="NCBI Taxonomy" id="34283"/>
    <lineage>
        <taxon>Eukaryota</taxon>
        <taxon>Viridiplantae</taxon>
        <taxon>Streptophyta</taxon>
        <taxon>Embryophyta</taxon>
        <taxon>Tracheophyta</taxon>
        <taxon>Spermatophyta</taxon>
        <taxon>Magnoliopsida</taxon>
        <taxon>eudicotyledons</taxon>
        <taxon>Gunneridae</taxon>
        <taxon>Pentapetalae</taxon>
        <taxon>rosids</taxon>
        <taxon>malvids</taxon>
        <taxon>Malvales</taxon>
        <taxon>Malvaceae</taxon>
        <taxon>Malvoideae</taxon>
        <taxon>Gossypium</taxon>
    </lineage>
</organism>
<feature type="region of interest" description="Disordered" evidence="1">
    <location>
        <begin position="1"/>
        <end position="23"/>
    </location>
</feature>
<keyword evidence="3" id="KW-1185">Reference proteome</keyword>
<accession>A0A7J9K3J7</accession>
<dbReference type="EMBL" id="JABFAE010000011">
    <property type="protein sequence ID" value="MBA0841037.1"/>
    <property type="molecule type" value="Genomic_DNA"/>
</dbReference>
<evidence type="ECO:0000313" key="3">
    <source>
        <dbReference type="Proteomes" id="UP000593575"/>
    </source>
</evidence>
<reference evidence="2 3" key="1">
    <citation type="journal article" date="2019" name="Genome Biol. Evol.">
        <title>Insights into the evolution of the New World diploid cottons (Gossypium, subgenus Houzingenia) based on genome sequencing.</title>
        <authorList>
            <person name="Grover C.E."/>
            <person name="Arick M.A. 2nd"/>
            <person name="Thrash A."/>
            <person name="Conover J.L."/>
            <person name="Sanders W.S."/>
            <person name="Peterson D.G."/>
            <person name="Frelichowski J.E."/>
            <person name="Scheffler J.A."/>
            <person name="Scheffler B.E."/>
            <person name="Wendel J.F."/>
        </authorList>
    </citation>
    <scope>NUCLEOTIDE SEQUENCE [LARGE SCALE GENOMIC DNA]</scope>
    <source>
        <strain evidence="2">6</strain>
        <tissue evidence="2">Leaf</tissue>
    </source>
</reference>
<dbReference type="AlphaFoldDB" id="A0A7J9K3J7"/>
<proteinExistence type="predicted"/>
<protein>
    <submittedName>
        <fullName evidence="2">Uncharacterized protein</fullName>
    </submittedName>
</protein>
<comment type="caution">
    <text evidence="2">The sequence shown here is derived from an EMBL/GenBank/DDBJ whole genome shotgun (WGS) entry which is preliminary data.</text>
</comment>
<sequence>MIGGEVKKSMKMSLHPANKVPGR</sequence>
<evidence type="ECO:0000313" key="2">
    <source>
        <dbReference type="EMBL" id="MBA0841037.1"/>
    </source>
</evidence>
<name>A0A7J9K3J7_9ROSI</name>